<dbReference type="EMBL" id="JAOQJQ010000006">
    <property type="protein sequence ID" value="MCU6763299.1"/>
    <property type="molecule type" value="Genomic_DNA"/>
</dbReference>
<dbReference type="SUPFAM" id="SSF51735">
    <property type="entry name" value="NAD(P)-binding Rossmann-fold domains"/>
    <property type="match status" value="1"/>
</dbReference>
<dbReference type="Gene3D" id="3.90.180.10">
    <property type="entry name" value="Medium-chain alcohol dehydrogenases, catalytic domain"/>
    <property type="match status" value="1"/>
</dbReference>
<dbReference type="PANTHER" id="PTHR42813:SF4">
    <property type="entry name" value="NADP-DEPENDENT ISOPROPANOL DEHYDROGENASE"/>
    <property type="match status" value="1"/>
</dbReference>
<dbReference type="InterPro" id="IPR002328">
    <property type="entry name" value="ADH_Zn_CS"/>
</dbReference>
<keyword evidence="5" id="KW-0560">Oxidoreductase</keyword>
<comment type="similarity">
    <text evidence="2 6">Belongs to the zinc-containing alcohol dehydrogenase family.</text>
</comment>
<accession>A0ABT2TM46</accession>
<dbReference type="RefSeq" id="WP_158425941.1">
    <property type="nucleotide sequence ID" value="NZ_JAOQJQ010000006.1"/>
</dbReference>
<evidence type="ECO:0000259" key="8">
    <source>
        <dbReference type="Pfam" id="PF08240"/>
    </source>
</evidence>
<sequence>MKAVVYTKEGKAELCEREKPSLLKDTDAIVRVTLTTICSSDIHILHGAVPKAARGVILGHEFVGVVEQTGPAVKGVAAGDRVAVNVESFCGSCFYCNHGFVNNCEDSEGGWMLGCRIDGGQAEYVRIPHANQGLNRIPEGVSDEAALFTGDLLSTGYWAAGLGEIKKGDTVLVLGAGPAGLCTMMAAQLYQPKHVIAADTDEFRLKTAFENGLADIVVNPKKEDLEKFVKQTSAGRGADCVIEAAGGENTFELAWKAARPNGIVVLEAMYEKKQVLPLPQMYGKNLIFKTGGVDACRCDEILRLIKEGKLNAECLITHRFPFSKIKEAYRIFEQKQDHIIKCAIYFEGLQTPVSEISGKDIKLWS</sequence>
<dbReference type="InterPro" id="IPR013149">
    <property type="entry name" value="ADH-like_C"/>
</dbReference>
<keyword evidence="4 6" id="KW-0862">Zinc</keyword>
<evidence type="ECO:0000259" key="7">
    <source>
        <dbReference type="Pfam" id="PF00107"/>
    </source>
</evidence>
<dbReference type="InterPro" id="IPR011032">
    <property type="entry name" value="GroES-like_sf"/>
</dbReference>
<evidence type="ECO:0000313" key="10">
    <source>
        <dbReference type="Proteomes" id="UP001652442"/>
    </source>
</evidence>
<evidence type="ECO:0000313" key="9">
    <source>
        <dbReference type="EMBL" id="MCU6763299.1"/>
    </source>
</evidence>
<gene>
    <name evidence="9" type="ORF">OCV88_13350</name>
</gene>
<dbReference type="Pfam" id="PF00107">
    <property type="entry name" value="ADH_zinc_N"/>
    <property type="match status" value="1"/>
</dbReference>
<evidence type="ECO:0000256" key="3">
    <source>
        <dbReference type="ARBA" id="ARBA00022723"/>
    </source>
</evidence>
<dbReference type="PANTHER" id="PTHR42813">
    <property type="entry name" value="ZINC-TYPE ALCOHOL DEHYDROGENASE-LIKE"/>
    <property type="match status" value="1"/>
</dbReference>
<evidence type="ECO:0000256" key="5">
    <source>
        <dbReference type="ARBA" id="ARBA00023002"/>
    </source>
</evidence>
<keyword evidence="3 6" id="KW-0479">Metal-binding</keyword>
<dbReference type="PROSITE" id="PS00059">
    <property type="entry name" value="ADH_ZINC"/>
    <property type="match status" value="1"/>
</dbReference>
<dbReference type="InterPro" id="IPR036291">
    <property type="entry name" value="NAD(P)-bd_dom_sf"/>
</dbReference>
<feature type="domain" description="Alcohol dehydrogenase-like N-terminal" evidence="8">
    <location>
        <begin position="25"/>
        <end position="131"/>
    </location>
</feature>
<dbReference type="Pfam" id="PF08240">
    <property type="entry name" value="ADH_N"/>
    <property type="match status" value="1"/>
</dbReference>
<evidence type="ECO:0000256" key="2">
    <source>
        <dbReference type="ARBA" id="ARBA00008072"/>
    </source>
</evidence>
<evidence type="ECO:0000256" key="4">
    <source>
        <dbReference type="ARBA" id="ARBA00022833"/>
    </source>
</evidence>
<dbReference type="Proteomes" id="UP001652442">
    <property type="component" value="Unassembled WGS sequence"/>
</dbReference>
<dbReference type="CDD" id="cd05278">
    <property type="entry name" value="FDH_like"/>
    <property type="match status" value="1"/>
</dbReference>
<evidence type="ECO:0000256" key="6">
    <source>
        <dbReference type="RuleBase" id="RU361277"/>
    </source>
</evidence>
<keyword evidence="10" id="KW-1185">Reference proteome</keyword>
<name>A0ABT2TM46_9FIRM</name>
<dbReference type="Gene3D" id="3.40.50.720">
    <property type="entry name" value="NAD(P)-binding Rossmann-like Domain"/>
    <property type="match status" value="1"/>
</dbReference>
<comment type="cofactor">
    <cofactor evidence="1 6">
        <name>Zn(2+)</name>
        <dbReference type="ChEBI" id="CHEBI:29105"/>
    </cofactor>
</comment>
<comment type="caution">
    <text evidence="9">The sequence shown here is derived from an EMBL/GenBank/DDBJ whole genome shotgun (WGS) entry which is preliminary data.</text>
</comment>
<protein>
    <submittedName>
        <fullName evidence="9">Alcohol dehydrogenase</fullName>
    </submittedName>
</protein>
<organism evidence="9 10">
    <name type="scientific">Brotonthovivens ammoniilytica</name>
    <dbReference type="NCBI Taxonomy" id="2981725"/>
    <lineage>
        <taxon>Bacteria</taxon>
        <taxon>Bacillati</taxon>
        <taxon>Bacillota</taxon>
        <taxon>Clostridia</taxon>
        <taxon>Lachnospirales</taxon>
        <taxon>Lachnospiraceae</taxon>
        <taxon>Brotonthovivens</taxon>
    </lineage>
</organism>
<evidence type="ECO:0000256" key="1">
    <source>
        <dbReference type="ARBA" id="ARBA00001947"/>
    </source>
</evidence>
<proteinExistence type="inferred from homology"/>
<reference evidence="9 10" key="1">
    <citation type="journal article" date="2021" name="ISME Commun">
        <title>Automated analysis of genomic sequences facilitates high-throughput and comprehensive description of bacteria.</title>
        <authorList>
            <person name="Hitch T.C.A."/>
        </authorList>
    </citation>
    <scope>NUCLEOTIDE SEQUENCE [LARGE SCALE GENOMIC DNA]</scope>
    <source>
        <strain evidence="9 10">Sanger_109</strain>
    </source>
</reference>
<feature type="domain" description="Alcohol dehydrogenase-like C-terminal" evidence="7">
    <location>
        <begin position="180"/>
        <end position="286"/>
    </location>
</feature>
<dbReference type="SUPFAM" id="SSF50129">
    <property type="entry name" value="GroES-like"/>
    <property type="match status" value="1"/>
</dbReference>
<dbReference type="InterPro" id="IPR013154">
    <property type="entry name" value="ADH-like_N"/>
</dbReference>